<dbReference type="Gene3D" id="3.80.10.10">
    <property type="entry name" value="Ribonuclease Inhibitor"/>
    <property type="match status" value="3"/>
</dbReference>
<dbReference type="InterPro" id="IPR003591">
    <property type="entry name" value="Leu-rich_rpt_typical-subtyp"/>
</dbReference>
<dbReference type="GO" id="GO:0006952">
    <property type="term" value="P:defense response"/>
    <property type="evidence" value="ECO:0007669"/>
    <property type="project" value="UniProtKB-KW"/>
</dbReference>
<evidence type="ECO:0000259" key="6">
    <source>
        <dbReference type="Pfam" id="PF23598"/>
    </source>
</evidence>
<dbReference type="Pfam" id="PF23598">
    <property type="entry name" value="LRR_14"/>
    <property type="match status" value="1"/>
</dbReference>
<dbReference type="PANTHER" id="PTHR36766">
    <property type="entry name" value="PLANT BROAD-SPECTRUM MILDEW RESISTANCE PROTEIN RPW8"/>
    <property type="match status" value="1"/>
</dbReference>
<dbReference type="Pfam" id="PF00931">
    <property type="entry name" value="NB-ARC"/>
    <property type="match status" value="1"/>
</dbReference>
<dbReference type="Gene3D" id="3.40.50.300">
    <property type="entry name" value="P-loop containing nucleotide triphosphate hydrolases"/>
    <property type="match status" value="1"/>
</dbReference>
<organism evidence="8 9">
    <name type="scientific">Oryza sativa subsp. indica</name>
    <name type="common">Rice</name>
    <dbReference type="NCBI Taxonomy" id="39946"/>
    <lineage>
        <taxon>Eukaryota</taxon>
        <taxon>Viridiplantae</taxon>
        <taxon>Streptophyta</taxon>
        <taxon>Embryophyta</taxon>
        <taxon>Tracheophyta</taxon>
        <taxon>Spermatophyta</taxon>
        <taxon>Magnoliopsida</taxon>
        <taxon>Liliopsida</taxon>
        <taxon>Poales</taxon>
        <taxon>Poaceae</taxon>
        <taxon>BOP clade</taxon>
        <taxon>Oryzoideae</taxon>
        <taxon>Oryzeae</taxon>
        <taxon>Oryzinae</taxon>
        <taxon>Oryza</taxon>
        <taxon>Oryza sativa</taxon>
    </lineage>
</organism>
<evidence type="ECO:0000259" key="7">
    <source>
        <dbReference type="Pfam" id="PF25019"/>
    </source>
</evidence>
<dbReference type="InterPro" id="IPR027417">
    <property type="entry name" value="P-loop_NTPase"/>
</dbReference>
<dbReference type="SMART" id="SM00367">
    <property type="entry name" value="LRR_CC"/>
    <property type="match status" value="4"/>
</dbReference>
<dbReference type="SUPFAM" id="SSF52058">
    <property type="entry name" value="L domain-like"/>
    <property type="match status" value="1"/>
</dbReference>
<reference evidence="8 9" key="1">
    <citation type="journal article" date="2005" name="PLoS Biol.">
        <title>The genomes of Oryza sativa: a history of duplications.</title>
        <authorList>
            <person name="Yu J."/>
            <person name="Wang J."/>
            <person name="Lin W."/>
            <person name="Li S."/>
            <person name="Li H."/>
            <person name="Zhou J."/>
            <person name="Ni P."/>
            <person name="Dong W."/>
            <person name="Hu S."/>
            <person name="Zeng C."/>
            <person name="Zhang J."/>
            <person name="Zhang Y."/>
            <person name="Li R."/>
            <person name="Xu Z."/>
            <person name="Li S."/>
            <person name="Li X."/>
            <person name="Zheng H."/>
            <person name="Cong L."/>
            <person name="Lin L."/>
            <person name="Yin J."/>
            <person name="Geng J."/>
            <person name="Li G."/>
            <person name="Shi J."/>
            <person name="Liu J."/>
            <person name="Lv H."/>
            <person name="Li J."/>
            <person name="Wang J."/>
            <person name="Deng Y."/>
            <person name="Ran L."/>
            <person name="Shi X."/>
            <person name="Wang X."/>
            <person name="Wu Q."/>
            <person name="Li C."/>
            <person name="Ren X."/>
            <person name="Wang J."/>
            <person name="Wang X."/>
            <person name="Li D."/>
            <person name="Liu D."/>
            <person name="Zhang X."/>
            <person name="Ji Z."/>
            <person name="Zhao W."/>
            <person name="Sun Y."/>
            <person name="Zhang Z."/>
            <person name="Bao J."/>
            <person name="Han Y."/>
            <person name="Dong L."/>
            <person name="Ji J."/>
            <person name="Chen P."/>
            <person name="Wu S."/>
            <person name="Liu J."/>
            <person name="Xiao Y."/>
            <person name="Bu D."/>
            <person name="Tan J."/>
            <person name="Yang L."/>
            <person name="Ye C."/>
            <person name="Zhang J."/>
            <person name="Xu J."/>
            <person name="Zhou Y."/>
            <person name="Yu Y."/>
            <person name="Zhang B."/>
            <person name="Zhuang S."/>
            <person name="Wei H."/>
            <person name="Liu B."/>
            <person name="Lei M."/>
            <person name="Yu H."/>
            <person name="Li Y."/>
            <person name="Xu H."/>
            <person name="Wei S."/>
            <person name="He X."/>
            <person name="Fang L."/>
            <person name="Zhang Z."/>
            <person name="Zhang Y."/>
            <person name="Huang X."/>
            <person name="Su Z."/>
            <person name="Tong W."/>
            <person name="Li J."/>
            <person name="Tong Z."/>
            <person name="Li S."/>
            <person name="Ye J."/>
            <person name="Wang L."/>
            <person name="Fang L."/>
            <person name="Lei T."/>
            <person name="Chen C."/>
            <person name="Chen H."/>
            <person name="Xu Z."/>
            <person name="Li H."/>
            <person name="Huang H."/>
            <person name="Zhang F."/>
            <person name="Xu H."/>
            <person name="Li N."/>
            <person name="Zhao C."/>
            <person name="Li S."/>
            <person name="Dong L."/>
            <person name="Huang Y."/>
            <person name="Li L."/>
            <person name="Xi Y."/>
            <person name="Qi Q."/>
            <person name="Li W."/>
            <person name="Zhang B."/>
            <person name="Hu W."/>
            <person name="Zhang Y."/>
            <person name="Tian X."/>
            <person name="Jiao Y."/>
            <person name="Liang X."/>
            <person name="Jin J."/>
            <person name="Gao L."/>
            <person name="Zheng W."/>
            <person name="Hao B."/>
            <person name="Liu S."/>
            <person name="Wang W."/>
            <person name="Yuan L."/>
            <person name="Cao M."/>
            <person name="McDermott J."/>
            <person name="Samudrala R."/>
            <person name="Wang J."/>
            <person name="Wong G.K."/>
            <person name="Yang H."/>
        </authorList>
    </citation>
    <scope>NUCLEOTIDE SEQUENCE [LARGE SCALE GENOMIC DNA]</scope>
    <source>
        <strain evidence="9">cv. 93-11</strain>
    </source>
</reference>
<dbReference type="GO" id="GO:0043531">
    <property type="term" value="F:ADP binding"/>
    <property type="evidence" value="ECO:0007669"/>
    <property type="project" value="InterPro"/>
</dbReference>
<dbReference type="AlphaFoldDB" id="A2YI52"/>
<evidence type="ECO:0000313" key="8">
    <source>
        <dbReference type="EMBL" id="EAZ02763.1"/>
    </source>
</evidence>
<dbReference type="InterPro" id="IPR056789">
    <property type="entry name" value="LRR_R13L1-DRL21"/>
</dbReference>
<keyword evidence="3" id="KW-0611">Plant defense</keyword>
<feature type="domain" description="Disease resistance R13L4/SHOC-2-like LRR" evidence="6">
    <location>
        <begin position="622"/>
        <end position="690"/>
    </location>
</feature>
<evidence type="ECO:0000256" key="3">
    <source>
        <dbReference type="ARBA" id="ARBA00022821"/>
    </source>
</evidence>
<dbReference type="EMBL" id="CM000132">
    <property type="protein sequence ID" value="EAZ02763.1"/>
    <property type="molecule type" value="Genomic_DNA"/>
</dbReference>
<keyword evidence="1" id="KW-0433">Leucine-rich repeat</keyword>
<gene>
    <name evidence="8" type="ORF">OsI_24883</name>
</gene>
<dbReference type="Gramene" id="BGIOSGA025144-TA">
    <property type="protein sequence ID" value="BGIOSGA025144-PA"/>
    <property type="gene ID" value="BGIOSGA025144"/>
</dbReference>
<sequence length="1126" mass="126033">MSELEVYSLLQKMAAMRDGGDWPAGAELELQELYTVLEKVQRKVAHAVPLVDSRSSAAYSTFLADLRRVAFTVDDALDSYSASARRFPFRHKIRHTLTTIVEEMLSLLVPMMGFTIPILVRKIGSPGSSPLQPEQPSAPPLKLRPKIARRFEDAVKDVRMLLRLFSTYVADLLPPPEHQQPEPGLGADPDETWSLPDQEAVRGREQDMYKIRQILEHPGTKVVAIVGMAGVGKTELTRHLLNDKSSATTHGFNYSLWVPVSQDFNPEWIYRQVISKLSVQLKAGEDAESFWWSLNSDLNEGLINKKHLLVLDGVWNEDPRKWKELMDLLYGNCTQKTKIIVTTRIPAAAAAISSAVIYHLHPFSVEHTLEMLQTINGELPEKLLGGGSSNATVSTAAAKELSKRKVAERCSGLPTIIKFLSSSLESICANEVADPLKQFDMMCAGNQGLLHIAEASYNHLPPHLKRCFLYCSLFPYHHIFDIDEMISLMVAEGLTQTTSREAQVDGDISRLLSECFDLVNNPGSNGGNRRGCMMHRVLHILARHKGQELYKAIVGDHSAALKEHSNIRYMSLTVDHTTTELPGSLTAHTDLRTLILLRTQKMVLSGQKSEIKEIPSDYCRYLTYLRVLDLQATKINKLPEKVEMLSNLRYLNLSQTDIDKLPESIGRLQYLVSLNISQTCIATVPDYIGKIHSLRYLNLSQTDIGKLPDSICSLRLLQTLQLSRCEKLTKLPQNIGSVTSLQRLDLEGCYYLSEMPQDISNLKNVKELNVLECPSLDKMPCGLSALTKIEALPRYIATSGDNNPILELRDLVKLKRLGLENIANISNEDAEKIQLQKKHELEHLTLHCKQHREVEAERGKSSSEVKELLDHLEPNPELKTLKIISYEGEEFPCWMANTNLKKLTQVRIIRLINLKCKSLPPLGQLPHLETLEISGMGEIREVSSELNGHVDDTFHSLKKITFSQMVNLECWPVNGAKCENLKELSIIQCPKFHNLSMNLEIEKLTVWMSPSNLLCRGGLTGVAGSLKSISISLCEELSASSDCEGLTTLPKLEELNISGCDELERLPLGIENLTALKRLSVIGCQKFQNLTDLKVGTALTSLHISSCPMLQQKSVPMHLRGITSYE</sequence>
<evidence type="ECO:0000313" key="9">
    <source>
        <dbReference type="Proteomes" id="UP000007015"/>
    </source>
</evidence>
<dbReference type="SUPFAM" id="SSF52540">
    <property type="entry name" value="P-loop containing nucleoside triphosphate hydrolases"/>
    <property type="match status" value="1"/>
</dbReference>
<dbReference type="STRING" id="39946.A2YI52"/>
<evidence type="ECO:0000256" key="4">
    <source>
        <dbReference type="SAM" id="MobiDB-lite"/>
    </source>
</evidence>
<name>A2YI52_ORYSI</name>
<dbReference type="InterPro" id="IPR006553">
    <property type="entry name" value="Leu-rich_rpt_Cys-con_subtyp"/>
</dbReference>
<evidence type="ECO:0000256" key="2">
    <source>
        <dbReference type="ARBA" id="ARBA00022737"/>
    </source>
</evidence>
<dbReference type="InterPro" id="IPR036388">
    <property type="entry name" value="WH-like_DNA-bd_sf"/>
</dbReference>
<dbReference type="OrthoDB" id="655836at2759"/>
<dbReference type="InterPro" id="IPR055414">
    <property type="entry name" value="LRR_R13L4/SHOC2-like"/>
</dbReference>
<evidence type="ECO:0000259" key="5">
    <source>
        <dbReference type="Pfam" id="PF00931"/>
    </source>
</evidence>
<feature type="region of interest" description="Disordered" evidence="4">
    <location>
        <begin position="173"/>
        <end position="193"/>
    </location>
</feature>
<dbReference type="InterPro" id="IPR032675">
    <property type="entry name" value="LRR_dom_sf"/>
</dbReference>
<evidence type="ECO:0000256" key="1">
    <source>
        <dbReference type="ARBA" id="ARBA00022614"/>
    </source>
</evidence>
<proteinExistence type="predicted"/>
<dbReference type="PRINTS" id="PR00364">
    <property type="entry name" value="DISEASERSIST"/>
</dbReference>
<dbReference type="HOGENOM" id="CLU_000837_8_8_1"/>
<dbReference type="InterPro" id="IPR002182">
    <property type="entry name" value="NB-ARC"/>
</dbReference>
<dbReference type="Pfam" id="PF25019">
    <property type="entry name" value="LRR_R13L1-DRL21"/>
    <property type="match status" value="1"/>
</dbReference>
<feature type="domain" description="NB-ARC" evidence="5">
    <location>
        <begin position="205"/>
        <end position="375"/>
    </location>
</feature>
<dbReference type="InterPro" id="IPR001611">
    <property type="entry name" value="Leu-rich_rpt"/>
</dbReference>
<dbReference type="OMA" id="NLECWPV"/>
<accession>A2YI52</accession>
<dbReference type="PANTHER" id="PTHR36766:SF30">
    <property type="entry name" value="TIR-NBS TYPE DISEASE RESISTANCE PROTEIN-RELATED"/>
    <property type="match status" value="1"/>
</dbReference>
<dbReference type="SMART" id="SM00369">
    <property type="entry name" value="LRR_TYP"/>
    <property type="match status" value="4"/>
</dbReference>
<dbReference type="Gene3D" id="1.10.10.10">
    <property type="entry name" value="Winged helix-like DNA-binding domain superfamily/Winged helix DNA-binding domain"/>
    <property type="match status" value="1"/>
</dbReference>
<dbReference type="Proteomes" id="UP000007015">
    <property type="component" value="Chromosome 7"/>
</dbReference>
<dbReference type="Pfam" id="PF00560">
    <property type="entry name" value="LRR_1"/>
    <property type="match status" value="1"/>
</dbReference>
<keyword evidence="2" id="KW-0677">Repeat</keyword>
<keyword evidence="9" id="KW-1185">Reference proteome</keyword>
<protein>
    <submittedName>
        <fullName evidence="8">Uncharacterized protein</fullName>
    </submittedName>
</protein>
<feature type="domain" description="R13L1/DRL21-like LRR repeat region" evidence="7">
    <location>
        <begin position="806"/>
        <end position="936"/>
    </location>
</feature>